<accession>A0ABP5AI91</accession>
<organism evidence="4 5">
    <name type="scientific">Arthrobacter gandavensis</name>
    <dbReference type="NCBI Taxonomy" id="169960"/>
    <lineage>
        <taxon>Bacteria</taxon>
        <taxon>Bacillati</taxon>
        <taxon>Actinomycetota</taxon>
        <taxon>Actinomycetes</taxon>
        <taxon>Micrococcales</taxon>
        <taxon>Micrococcaceae</taxon>
        <taxon>Arthrobacter</taxon>
    </lineage>
</organism>
<feature type="transmembrane region" description="Helical" evidence="2">
    <location>
        <begin position="205"/>
        <end position="225"/>
    </location>
</feature>
<feature type="transmembrane region" description="Helical" evidence="2">
    <location>
        <begin position="119"/>
        <end position="142"/>
    </location>
</feature>
<dbReference type="Pfam" id="PF14016">
    <property type="entry name" value="DUF4232"/>
    <property type="match status" value="1"/>
</dbReference>
<evidence type="ECO:0000259" key="3">
    <source>
        <dbReference type="Pfam" id="PF14016"/>
    </source>
</evidence>
<feature type="region of interest" description="Disordered" evidence="1">
    <location>
        <begin position="1"/>
        <end position="21"/>
    </location>
</feature>
<dbReference type="RefSeq" id="WP_152226004.1">
    <property type="nucleotide sequence ID" value="NZ_BAAALV010000002.1"/>
</dbReference>
<keyword evidence="2" id="KW-0472">Membrane</keyword>
<sequence length="421" mass="43418">MVNLGGGETGEPPGDEDGSRDIAADTSRARQTRLLAAALTGALWVASGAVASALAALPQTPGLAWVVIPRTVQLSFDAGESGPPPADQWAAALSGAVLVSALTVMLLHRLAQRRTGTWLSPFQAAWVCVIFASAAGSVFLGLRGLLLGWPPEQPEFLAGSLVPPVVAGTCWGFLWGWLPALAAARNAGPGTVPAPSGTGLRITGRFFVPLAAAVLAGAAALALLASSQPGRPLEERQYVPEAAAPPAPESVPAPVPVVIGAPEFGHAFEEPDPAWCTGDEVRMDIDGFDAGLGSRVARITLEVTGGRSCVVHAYPDLDFNRTDGWVMDITAVHGGSMMTTDTDQAPFTLEPGQFAEAGIGWRATAGAGMSRVATLLVAPYSGTLRQSLEVDFDLTEPGFLTVTSWTPADPDAPPPGSLPMP</sequence>
<keyword evidence="2" id="KW-1133">Transmembrane helix</keyword>
<feature type="transmembrane region" description="Helical" evidence="2">
    <location>
        <begin position="162"/>
        <end position="184"/>
    </location>
</feature>
<feature type="transmembrane region" description="Helical" evidence="2">
    <location>
        <begin position="34"/>
        <end position="57"/>
    </location>
</feature>
<dbReference type="Proteomes" id="UP001500784">
    <property type="component" value="Unassembled WGS sequence"/>
</dbReference>
<keyword evidence="5" id="KW-1185">Reference proteome</keyword>
<protein>
    <recommendedName>
        <fullName evidence="3">DUF4232 domain-containing protein</fullName>
    </recommendedName>
</protein>
<evidence type="ECO:0000313" key="4">
    <source>
        <dbReference type="EMBL" id="GAA1910009.1"/>
    </source>
</evidence>
<name>A0ABP5AI91_9MICC</name>
<reference evidence="5" key="1">
    <citation type="journal article" date="2019" name="Int. J. Syst. Evol. Microbiol.">
        <title>The Global Catalogue of Microorganisms (GCM) 10K type strain sequencing project: providing services to taxonomists for standard genome sequencing and annotation.</title>
        <authorList>
            <consortium name="The Broad Institute Genomics Platform"/>
            <consortium name="The Broad Institute Genome Sequencing Center for Infectious Disease"/>
            <person name="Wu L."/>
            <person name="Ma J."/>
        </authorList>
    </citation>
    <scope>NUCLEOTIDE SEQUENCE [LARGE SCALE GENOMIC DNA]</scope>
    <source>
        <strain evidence="5">JCM 13316</strain>
    </source>
</reference>
<proteinExistence type="predicted"/>
<comment type="caution">
    <text evidence="4">The sequence shown here is derived from an EMBL/GenBank/DDBJ whole genome shotgun (WGS) entry which is preliminary data.</text>
</comment>
<keyword evidence="2" id="KW-0812">Transmembrane</keyword>
<gene>
    <name evidence="4" type="ORF">GCM10009688_13450</name>
</gene>
<evidence type="ECO:0000256" key="1">
    <source>
        <dbReference type="SAM" id="MobiDB-lite"/>
    </source>
</evidence>
<dbReference type="InterPro" id="IPR025326">
    <property type="entry name" value="DUF4232"/>
</dbReference>
<feature type="transmembrane region" description="Helical" evidence="2">
    <location>
        <begin position="89"/>
        <end position="107"/>
    </location>
</feature>
<evidence type="ECO:0000256" key="2">
    <source>
        <dbReference type="SAM" id="Phobius"/>
    </source>
</evidence>
<dbReference type="EMBL" id="BAAALV010000002">
    <property type="protein sequence ID" value="GAA1910009.1"/>
    <property type="molecule type" value="Genomic_DNA"/>
</dbReference>
<evidence type="ECO:0000313" key="5">
    <source>
        <dbReference type="Proteomes" id="UP001500784"/>
    </source>
</evidence>
<feature type="domain" description="DUF4232" evidence="3">
    <location>
        <begin position="276"/>
        <end position="405"/>
    </location>
</feature>